<dbReference type="HOGENOM" id="CLU_2884522_0_0_6"/>
<dbReference type="STRING" id="40754.THII_0094"/>
<organism evidence="1 2">
    <name type="scientific">Thioploca ingrica</name>
    <dbReference type="NCBI Taxonomy" id="40754"/>
    <lineage>
        <taxon>Bacteria</taxon>
        <taxon>Pseudomonadati</taxon>
        <taxon>Pseudomonadota</taxon>
        <taxon>Gammaproteobacteria</taxon>
        <taxon>Thiotrichales</taxon>
        <taxon>Thiotrichaceae</taxon>
        <taxon>Thioploca</taxon>
    </lineage>
</organism>
<name>A0A090BU30_9GAMM</name>
<evidence type="ECO:0000313" key="2">
    <source>
        <dbReference type="Proteomes" id="UP000031623"/>
    </source>
</evidence>
<protein>
    <submittedName>
        <fullName evidence="1">Secreted protein</fullName>
    </submittedName>
</protein>
<gene>
    <name evidence="1" type="ORF">THII_0094</name>
</gene>
<dbReference type="PROSITE" id="PS51257">
    <property type="entry name" value="PROKAR_LIPOPROTEIN"/>
    <property type="match status" value="1"/>
</dbReference>
<sequence>MLTHIKIITVILLLLLFGCSPVIRHLDATWLNSQTVYKRAEPLPPLEIPPELASPRIPHQPVQ</sequence>
<keyword evidence="2" id="KW-1185">Reference proteome</keyword>
<dbReference type="KEGG" id="tig:THII_0094"/>
<dbReference type="Proteomes" id="UP000031623">
    <property type="component" value="Chromosome"/>
</dbReference>
<dbReference type="AlphaFoldDB" id="A0A090BU30"/>
<accession>A0A090BU30</accession>
<evidence type="ECO:0000313" key="1">
    <source>
        <dbReference type="EMBL" id="BAP54391.1"/>
    </source>
</evidence>
<proteinExistence type="predicted"/>
<reference evidence="1 2" key="1">
    <citation type="journal article" date="2014" name="ISME J.">
        <title>Ecophysiology of Thioploca ingrica as revealed by the complete genome sequence supplemented with proteomic evidence.</title>
        <authorList>
            <person name="Kojima H."/>
            <person name="Ogura Y."/>
            <person name="Yamamoto N."/>
            <person name="Togashi T."/>
            <person name="Mori H."/>
            <person name="Watanabe T."/>
            <person name="Nemoto F."/>
            <person name="Kurokawa K."/>
            <person name="Hayashi T."/>
            <person name="Fukui M."/>
        </authorList>
    </citation>
    <scope>NUCLEOTIDE SEQUENCE [LARGE SCALE GENOMIC DNA]</scope>
</reference>
<dbReference type="EMBL" id="AP014633">
    <property type="protein sequence ID" value="BAP54391.1"/>
    <property type="molecule type" value="Genomic_DNA"/>
</dbReference>